<comment type="caution">
    <text evidence="8">The sequence shown here is derived from an EMBL/GenBank/DDBJ whole genome shotgun (WGS) entry which is preliminary data.</text>
</comment>
<evidence type="ECO:0000256" key="5">
    <source>
        <dbReference type="SAM" id="Coils"/>
    </source>
</evidence>
<proteinExistence type="predicted"/>
<comment type="subcellular location">
    <subcellularLocation>
        <location evidence="1">Membrane</location>
        <topology evidence="1">Multi-pass membrane protein</topology>
    </subcellularLocation>
</comment>
<dbReference type="Gene3D" id="3.40.1710.10">
    <property type="entry name" value="abc type-2 transporter like domain"/>
    <property type="match status" value="1"/>
</dbReference>
<dbReference type="InterPro" id="IPR051328">
    <property type="entry name" value="T7SS_ABC-Transporter"/>
</dbReference>
<dbReference type="InterPro" id="IPR017500">
    <property type="entry name" value="Phage_infect_YhgE_N"/>
</dbReference>
<dbReference type="SUPFAM" id="SSF58104">
    <property type="entry name" value="Methyl-accepting chemotaxis protein (MCP) signaling domain"/>
    <property type="match status" value="1"/>
</dbReference>
<evidence type="ECO:0000256" key="1">
    <source>
        <dbReference type="ARBA" id="ARBA00004141"/>
    </source>
</evidence>
<feature type="domain" description="ABC-2 type transporter transmembrane" evidence="7">
    <location>
        <begin position="483"/>
        <end position="799"/>
    </location>
</feature>
<feature type="transmembrane region" description="Helical" evidence="6">
    <location>
        <begin position="785"/>
        <end position="805"/>
    </location>
</feature>
<dbReference type="NCBIfam" id="TIGR03061">
    <property type="entry name" value="pip_yhgE_Nterm"/>
    <property type="match status" value="1"/>
</dbReference>
<accession>A0A6N8CL01</accession>
<dbReference type="GO" id="GO:0016020">
    <property type="term" value="C:membrane"/>
    <property type="evidence" value="ECO:0007669"/>
    <property type="project" value="UniProtKB-SubCell"/>
</dbReference>
<dbReference type="EMBL" id="WNHB01000001">
    <property type="protein sequence ID" value="MTT30502.1"/>
    <property type="molecule type" value="Genomic_DNA"/>
</dbReference>
<protein>
    <recommendedName>
        <fullName evidence="7">ABC-2 type transporter transmembrane domain-containing protein</fullName>
    </recommendedName>
</protein>
<dbReference type="PANTHER" id="PTHR43077">
    <property type="entry name" value="TRANSPORT PERMEASE YVFS-RELATED"/>
    <property type="match status" value="1"/>
</dbReference>
<reference evidence="8 9" key="1">
    <citation type="submission" date="2019-11" db="EMBL/GenBank/DDBJ databases">
        <title>Terrilactibacillus tamarindus sp. nov. BCM23-1 isolated from bark of Tamarindus indica.</title>
        <authorList>
            <person name="Kingkaew E."/>
            <person name="Tanasupawat S."/>
        </authorList>
    </citation>
    <scope>NUCLEOTIDE SEQUENCE [LARGE SCALE GENOMIC DNA]</scope>
    <source>
        <strain evidence="8 9">BCM23-1</strain>
    </source>
</reference>
<keyword evidence="9" id="KW-1185">Reference proteome</keyword>
<keyword evidence="2 6" id="KW-0812">Transmembrane</keyword>
<name>A0A6N8CL01_9BACI</name>
<evidence type="ECO:0000259" key="7">
    <source>
        <dbReference type="Pfam" id="PF12698"/>
    </source>
</evidence>
<feature type="coiled-coil region" evidence="5">
    <location>
        <begin position="291"/>
        <end position="325"/>
    </location>
</feature>
<dbReference type="InterPro" id="IPR013525">
    <property type="entry name" value="ABC2_TM"/>
</dbReference>
<feature type="transmembrane region" description="Helical" evidence="6">
    <location>
        <begin position="697"/>
        <end position="718"/>
    </location>
</feature>
<keyword evidence="4 6" id="KW-0472">Membrane</keyword>
<dbReference type="Pfam" id="PF12698">
    <property type="entry name" value="ABC2_membrane_3"/>
    <property type="match status" value="2"/>
</dbReference>
<feature type="transmembrane region" description="Helical" evidence="6">
    <location>
        <begin position="725"/>
        <end position="747"/>
    </location>
</feature>
<dbReference type="Proteomes" id="UP000440978">
    <property type="component" value="Unassembled WGS sequence"/>
</dbReference>
<keyword evidence="5" id="KW-0175">Coiled coil</keyword>
<evidence type="ECO:0000256" key="3">
    <source>
        <dbReference type="ARBA" id="ARBA00022989"/>
    </source>
</evidence>
<evidence type="ECO:0000313" key="8">
    <source>
        <dbReference type="EMBL" id="MTT30502.1"/>
    </source>
</evidence>
<feature type="domain" description="ABC-2 type transporter transmembrane" evidence="7">
    <location>
        <begin position="56"/>
        <end position="236"/>
    </location>
</feature>
<feature type="transmembrane region" description="Helical" evidence="6">
    <location>
        <begin position="668"/>
        <end position="691"/>
    </location>
</feature>
<dbReference type="NCBIfam" id="TIGR03062">
    <property type="entry name" value="pip_yhgE_Cterm"/>
    <property type="match status" value="1"/>
</dbReference>
<evidence type="ECO:0000256" key="6">
    <source>
        <dbReference type="SAM" id="Phobius"/>
    </source>
</evidence>
<keyword evidence="3 6" id="KW-1133">Transmembrane helix</keyword>
<dbReference type="PANTHER" id="PTHR43077:SF5">
    <property type="entry name" value="PHAGE INFECTION PROTEIN"/>
    <property type="match status" value="1"/>
</dbReference>
<dbReference type="InterPro" id="IPR017501">
    <property type="entry name" value="Phage_infect_YhgE_C"/>
</dbReference>
<feature type="transmembrane region" description="Helical" evidence="6">
    <location>
        <begin position="52"/>
        <end position="75"/>
    </location>
</feature>
<evidence type="ECO:0000256" key="2">
    <source>
        <dbReference type="ARBA" id="ARBA00022692"/>
    </source>
</evidence>
<evidence type="ECO:0000313" key="9">
    <source>
        <dbReference type="Proteomes" id="UP000440978"/>
    </source>
</evidence>
<gene>
    <name evidence="8" type="ORF">GMB86_00550</name>
</gene>
<organism evidence="8 9">
    <name type="scientific">Terrilactibacillus tamarindi</name>
    <dbReference type="NCBI Taxonomy" id="2599694"/>
    <lineage>
        <taxon>Bacteria</taxon>
        <taxon>Bacillati</taxon>
        <taxon>Bacillota</taxon>
        <taxon>Bacilli</taxon>
        <taxon>Bacillales</taxon>
        <taxon>Bacillaceae</taxon>
        <taxon>Terrilactibacillus</taxon>
    </lineage>
</organism>
<dbReference type="AlphaFoldDB" id="A0A6N8CL01"/>
<evidence type="ECO:0000256" key="4">
    <source>
        <dbReference type="ARBA" id="ARBA00023136"/>
    </source>
</evidence>
<sequence length="823" mass="91917">MKKPPTDGSFASFSRKFKQMLFIQEIVKRRTRMNPFRQFYGELIGIWKNKKVLIQLIGVTLIPILYSGMFLYAFWNPYGQTGNLPVAVVNQDNGSKLSGENIQVGDTLVDILKKNNDFGWKFVDEKKAVEGFNDNKYFMIVQIPHDFSENTVSIQKNRAETAHIDYKVNQDFNYIAAKMGQSGMKEIRLKISKTITKMYIKSIYDQLGQMKDGLQDAHNNALTLSEGNKKVNQAITDLSQSLRKIEGGTLILQEGSSSLSQGGTKLYNGLLQEKKGTEQLYSQASAKAKDIQNLSEGSNRLAAELATLNTQASNLKEVNDHLTKDVSLFQGLIKPYMSKQSNGSQDLNSFSETTGQLEQTLPQISNLLNQMTNSYSNILSLLETSSQKMNESDQALFNYIELKDPTLQQDPEYRQLKEEMLNDQSTKEAINLLQFQLDEANRLRPQMIQFDNQLNELVEGLKHFDSTDKGTQKEYQNFITSIQQVQENLSRLPTITDQLSKGASQIADGNAQLNQNWDTLVSSLQKLKDGQNELTQGSGTMSRHLNDLQQGMSQLSTGIGNINQSTTPLLDGTKRLTDGSQTLSDHLGKAHDQLGSTPTDEKHANLFAKPVVLTDGTHAKVTNYGIGFAPYFLSLGLFVGGLIITVIYDLMKRPSQIYSGLSLGISQFLMMGLLGIFQACIADSIILYGLGLPVDHALYFIGFSILTSLTFVTIIQFLTVGFGNYGRFIAVLLLILQLTTSGGTYAIELLPTPLQLLPNWLPMTYTINGFKNIIAGQYHLLANNVIVLIILIVAMFVLTQLVYIFKYRDVTTNKEVNMDTNFS</sequence>
<dbReference type="OrthoDB" id="9811483at2"/>
<dbReference type="Gene3D" id="1.10.287.950">
    <property type="entry name" value="Methyl-accepting chemotaxis protein"/>
    <property type="match status" value="1"/>
</dbReference>
<feature type="transmembrane region" description="Helical" evidence="6">
    <location>
        <begin position="628"/>
        <end position="648"/>
    </location>
</feature>
<dbReference type="GO" id="GO:0140359">
    <property type="term" value="F:ABC-type transporter activity"/>
    <property type="evidence" value="ECO:0007669"/>
    <property type="project" value="InterPro"/>
</dbReference>